<reference evidence="2" key="2">
    <citation type="submission" date="2021-09" db="EMBL/GenBank/DDBJ databases">
        <authorList>
            <person name="Jia N."/>
            <person name="Wang J."/>
            <person name="Shi W."/>
            <person name="Du L."/>
            <person name="Sun Y."/>
            <person name="Zhan W."/>
            <person name="Jiang J."/>
            <person name="Wang Q."/>
            <person name="Zhang B."/>
            <person name="Ji P."/>
            <person name="Sakyi L.B."/>
            <person name="Cui X."/>
            <person name="Yuan T."/>
            <person name="Jiang B."/>
            <person name="Yang W."/>
            <person name="Lam T.T.-Y."/>
            <person name="Chang Q."/>
            <person name="Ding S."/>
            <person name="Wang X."/>
            <person name="Zhu J."/>
            <person name="Ruan X."/>
            <person name="Zhao L."/>
            <person name="Wei J."/>
            <person name="Que T."/>
            <person name="Du C."/>
            <person name="Cheng J."/>
            <person name="Dai P."/>
            <person name="Han X."/>
            <person name="Huang E."/>
            <person name="Gao Y."/>
            <person name="Liu J."/>
            <person name="Shao H."/>
            <person name="Ye R."/>
            <person name="Li L."/>
            <person name="Wei W."/>
            <person name="Wang X."/>
            <person name="Wang C."/>
            <person name="Huo Q."/>
            <person name="Li W."/>
            <person name="Guo W."/>
            <person name="Chen H."/>
            <person name="Chen S."/>
            <person name="Zhou L."/>
            <person name="Zhou L."/>
            <person name="Ni X."/>
            <person name="Tian J."/>
            <person name="Zhou Y."/>
            <person name="Sheng Y."/>
            <person name="Liu T."/>
            <person name="Pan Y."/>
            <person name="Xia L."/>
            <person name="Li J."/>
            <person name="Zhao F."/>
            <person name="Cao W."/>
        </authorList>
    </citation>
    <scope>NUCLEOTIDE SEQUENCE</scope>
    <source>
        <strain evidence="2">Rsan-2018</strain>
        <tissue evidence="2">Larvae</tissue>
    </source>
</reference>
<proteinExistence type="predicted"/>
<feature type="region of interest" description="Disordered" evidence="1">
    <location>
        <begin position="1"/>
        <end position="115"/>
    </location>
</feature>
<organism evidence="2 3">
    <name type="scientific">Rhipicephalus sanguineus</name>
    <name type="common">Brown dog tick</name>
    <name type="synonym">Ixodes sanguineus</name>
    <dbReference type="NCBI Taxonomy" id="34632"/>
    <lineage>
        <taxon>Eukaryota</taxon>
        <taxon>Metazoa</taxon>
        <taxon>Ecdysozoa</taxon>
        <taxon>Arthropoda</taxon>
        <taxon>Chelicerata</taxon>
        <taxon>Arachnida</taxon>
        <taxon>Acari</taxon>
        <taxon>Parasitiformes</taxon>
        <taxon>Ixodida</taxon>
        <taxon>Ixodoidea</taxon>
        <taxon>Ixodidae</taxon>
        <taxon>Rhipicephalinae</taxon>
        <taxon>Rhipicephalus</taxon>
        <taxon>Rhipicephalus</taxon>
    </lineage>
</organism>
<feature type="compositionally biased region" description="Basic and acidic residues" evidence="1">
    <location>
        <begin position="70"/>
        <end position="102"/>
    </location>
</feature>
<accession>A0A9D4Q496</accession>
<evidence type="ECO:0000313" key="2">
    <source>
        <dbReference type="EMBL" id="KAH7967683.1"/>
    </source>
</evidence>
<evidence type="ECO:0000256" key="1">
    <source>
        <dbReference type="SAM" id="MobiDB-lite"/>
    </source>
</evidence>
<feature type="compositionally biased region" description="Polar residues" evidence="1">
    <location>
        <begin position="103"/>
        <end position="115"/>
    </location>
</feature>
<reference evidence="2" key="1">
    <citation type="journal article" date="2020" name="Cell">
        <title>Large-Scale Comparative Analyses of Tick Genomes Elucidate Their Genetic Diversity and Vector Capacities.</title>
        <authorList>
            <consortium name="Tick Genome and Microbiome Consortium (TIGMIC)"/>
            <person name="Jia N."/>
            <person name="Wang J."/>
            <person name="Shi W."/>
            <person name="Du L."/>
            <person name="Sun Y."/>
            <person name="Zhan W."/>
            <person name="Jiang J.F."/>
            <person name="Wang Q."/>
            <person name="Zhang B."/>
            <person name="Ji P."/>
            <person name="Bell-Sakyi L."/>
            <person name="Cui X.M."/>
            <person name="Yuan T.T."/>
            <person name="Jiang B.G."/>
            <person name="Yang W.F."/>
            <person name="Lam T.T."/>
            <person name="Chang Q.C."/>
            <person name="Ding S.J."/>
            <person name="Wang X.J."/>
            <person name="Zhu J.G."/>
            <person name="Ruan X.D."/>
            <person name="Zhao L."/>
            <person name="Wei J.T."/>
            <person name="Ye R.Z."/>
            <person name="Que T.C."/>
            <person name="Du C.H."/>
            <person name="Zhou Y.H."/>
            <person name="Cheng J.X."/>
            <person name="Dai P.F."/>
            <person name="Guo W.B."/>
            <person name="Han X.H."/>
            <person name="Huang E.J."/>
            <person name="Li L.F."/>
            <person name="Wei W."/>
            <person name="Gao Y.C."/>
            <person name="Liu J.Z."/>
            <person name="Shao H.Z."/>
            <person name="Wang X."/>
            <person name="Wang C.C."/>
            <person name="Yang T.C."/>
            <person name="Huo Q.B."/>
            <person name="Li W."/>
            <person name="Chen H.Y."/>
            <person name="Chen S.E."/>
            <person name="Zhou L.G."/>
            <person name="Ni X.B."/>
            <person name="Tian J.H."/>
            <person name="Sheng Y."/>
            <person name="Liu T."/>
            <person name="Pan Y.S."/>
            <person name="Xia L.Y."/>
            <person name="Li J."/>
            <person name="Zhao F."/>
            <person name="Cao W.C."/>
        </authorList>
    </citation>
    <scope>NUCLEOTIDE SEQUENCE</scope>
    <source>
        <strain evidence="2">Rsan-2018</strain>
    </source>
</reference>
<name>A0A9D4Q496_RHISA</name>
<feature type="compositionally biased region" description="Polar residues" evidence="1">
    <location>
        <begin position="52"/>
        <end position="68"/>
    </location>
</feature>
<dbReference type="EMBL" id="JABSTV010001248">
    <property type="protein sequence ID" value="KAH7967683.1"/>
    <property type="molecule type" value="Genomic_DNA"/>
</dbReference>
<evidence type="ECO:0000313" key="3">
    <source>
        <dbReference type="Proteomes" id="UP000821837"/>
    </source>
</evidence>
<gene>
    <name evidence="2" type="ORF">HPB52_001643</name>
</gene>
<sequence>MDESEAEEVAAGKTRELEPVDTFPSFLPASSDKPEEHVSVPARQRTPHSEKSTATPTKPMENTVNYQKTPVEKSERQLDDMMDRKTTPWKRAREETEAENKTPVESNTGEPPTKTAQVRRMLIASWSNELPLLWPAIYTQELSEAERKGLNPNAFQWRIQRAVHSAPARRGAKSEEN</sequence>
<dbReference type="AlphaFoldDB" id="A0A9D4Q496"/>
<protein>
    <submittedName>
        <fullName evidence="2">Uncharacterized protein</fullName>
    </submittedName>
</protein>
<dbReference type="VEuPathDB" id="VectorBase:RSAN_042475"/>
<keyword evidence="3" id="KW-1185">Reference proteome</keyword>
<comment type="caution">
    <text evidence="2">The sequence shown here is derived from an EMBL/GenBank/DDBJ whole genome shotgun (WGS) entry which is preliminary data.</text>
</comment>
<dbReference type="Proteomes" id="UP000821837">
    <property type="component" value="Unassembled WGS sequence"/>
</dbReference>